<organism evidence="1 2">
    <name type="scientific">Suillus discolor</name>
    <dbReference type="NCBI Taxonomy" id="1912936"/>
    <lineage>
        <taxon>Eukaryota</taxon>
        <taxon>Fungi</taxon>
        <taxon>Dikarya</taxon>
        <taxon>Basidiomycota</taxon>
        <taxon>Agaricomycotina</taxon>
        <taxon>Agaricomycetes</taxon>
        <taxon>Agaricomycetidae</taxon>
        <taxon>Boletales</taxon>
        <taxon>Suillineae</taxon>
        <taxon>Suillaceae</taxon>
        <taxon>Suillus</taxon>
    </lineage>
</organism>
<evidence type="ECO:0000313" key="1">
    <source>
        <dbReference type="EMBL" id="KAG2109989.1"/>
    </source>
</evidence>
<proteinExistence type="predicted"/>
<dbReference type="GeneID" id="64695854"/>
<accession>A0A9P7F9X6</accession>
<gene>
    <name evidence="1" type="ORF">F5147DRAFT_652160</name>
</gene>
<evidence type="ECO:0000313" key="2">
    <source>
        <dbReference type="Proteomes" id="UP000823399"/>
    </source>
</evidence>
<protein>
    <submittedName>
        <fullName evidence="1">Uncharacterized protein</fullName>
    </submittedName>
</protein>
<sequence length="433" mass="48156">MAIPPEVANDALNATLAVVQSLMKRCIKVKKGDPEALKLSDEIARRVTFDTGKRLKTLQWECYIILPTATLICCHCETAKGGAFENVPDWTSVANDNPRIKSHPRFEKTVDYRPPSTSNIPTITTSTDIPATVPIPPALIVLPLTPSTLPSMPSHTDLDIIAKPNPPRVGRPAHPPIRYRHLYMPKAEREKWKVGFPAGDSKKRKVEDEDIDGTTIAKKMRKVKSDVEKEPTGGVIHVKRRELPPVATDKDVLLVADKDFLDAETRPAEWGSDSDVATPWQCDKCAKLDIACLVLPDKKFGYTRLACANCDNMKIACAIDGVGVRQRLQALLVAKGQSESPRRSFQVRLKCSRNTGNHLRPPTSWNQSPPAREILQGIQDLGRRLDLLAANERVDALEVRVGSVETNLLQWLDELEQRLNESDARWKSLESLG</sequence>
<dbReference type="RefSeq" id="XP_041293857.1">
    <property type="nucleotide sequence ID" value="XM_041433595.1"/>
</dbReference>
<dbReference type="AlphaFoldDB" id="A0A9P7F9X6"/>
<reference evidence="1" key="1">
    <citation type="journal article" date="2020" name="New Phytol.">
        <title>Comparative genomics reveals dynamic genome evolution in host specialist ectomycorrhizal fungi.</title>
        <authorList>
            <person name="Lofgren L.A."/>
            <person name="Nguyen N.H."/>
            <person name="Vilgalys R."/>
            <person name="Ruytinx J."/>
            <person name="Liao H.L."/>
            <person name="Branco S."/>
            <person name="Kuo A."/>
            <person name="LaButti K."/>
            <person name="Lipzen A."/>
            <person name="Andreopoulos W."/>
            <person name="Pangilinan J."/>
            <person name="Riley R."/>
            <person name="Hundley H."/>
            <person name="Na H."/>
            <person name="Barry K."/>
            <person name="Grigoriev I.V."/>
            <person name="Stajich J.E."/>
            <person name="Kennedy P.G."/>
        </authorList>
    </citation>
    <scope>NUCLEOTIDE SEQUENCE</scope>
    <source>
        <strain evidence="1">FC423</strain>
    </source>
</reference>
<name>A0A9P7F9X6_9AGAM</name>
<keyword evidence="2" id="KW-1185">Reference proteome</keyword>
<dbReference type="Proteomes" id="UP000823399">
    <property type="component" value="Unassembled WGS sequence"/>
</dbReference>
<comment type="caution">
    <text evidence="1">The sequence shown here is derived from an EMBL/GenBank/DDBJ whole genome shotgun (WGS) entry which is preliminary data.</text>
</comment>
<dbReference type="EMBL" id="JABBWM010000022">
    <property type="protein sequence ID" value="KAG2109989.1"/>
    <property type="molecule type" value="Genomic_DNA"/>
</dbReference>